<dbReference type="PANTHER" id="PTHR42831">
    <property type="entry name" value="FE-S PROTEIN MATURATION AUXILIARY FACTOR YITW"/>
    <property type="match status" value="1"/>
</dbReference>
<sequence length="104" mass="11016">MSAELEAQALQALRGVLDPEVGVNIVDLGLLYSLHESPGGLMLTMTMTSAACPMADQILDEVEAVLAPLLGASQTLDIELVFDPPWTPQRMSPLARAILGWTGA</sequence>
<dbReference type="OrthoDB" id="9805360at2"/>
<organism evidence="2 3">
    <name type="scientific">Inhella inkyongensis</name>
    <dbReference type="NCBI Taxonomy" id="392593"/>
    <lineage>
        <taxon>Bacteria</taxon>
        <taxon>Pseudomonadati</taxon>
        <taxon>Pseudomonadota</taxon>
        <taxon>Betaproteobacteria</taxon>
        <taxon>Burkholderiales</taxon>
        <taxon>Sphaerotilaceae</taxon>
        <taxon>Inhella</taxon>
    </lineage>
</organism>
<dbReference type="EMBL" id="JACHHO010000003">
    <property type="protein sequence ID" value="MBB5205013.1"/>
    <property type="molecule type" value="Genomic_DNA"/>
</dbReference>
<gene>
    <name evidence="2" type="ORF">HNQ51_002332</name>
</gene>
<comment type="caution">
    <text evidence="2">The sequence shown here is derived from an EMBL/GenBank/DDBJ whole genome shotgun (WGS) entry which is preliminary data.</text>
</comment>
<protein>
    <submittedName>
        <fullName evidence="2">Metal-sulfur cluster biosynthetic enzyme</fullName>
    </submittedName>
</protein>
<evidence type="ECO:0000313" key="2">
    <source>
        <dbReference type="EMBL" id="MBB5205013.1"/>
    </source>
</evidence>
<dbReference type="Pfam" id="PF01883">
    <property type="entry name" value="FeS_assembly_P"/>
    <property type="match status" value="1"/>
</dbReference>
<name>A0A840S5N3_9BURK</name>
<feature type="domain" description="MIP18 family-like" evidence="1">
    <location>
        <begin position="6"/>
        <end position="71"/>
    </location>
</feature>
<keyword evidence="3" id="KW-1185">Reference proteome</keyword>
<proteinExistence type="predicted"/>
<dbReference type="SUPFAM" id="SSF117916">
    <property type="entry name" value="Fe-S cluster assembly (FSCA) domain-like"/>
    <property type="match status" value="1"/>
</dbReference>
<evidence type="ECO:0000259" key="1">
    <source>
        <dbReference type="Pfam" id="PF01883"/>
    </source>
</evidence>
<dbReference type="Proteomes" id="UP000554837">
    <property type="component" value="Unassembled WGS sequence"/>
</dbReference>
<dbReference type="PANTHER" id="PTHR42831:SF1">
    <property type="entry name" value="FE-S PROTEIN MATURATION AUXILIARY FACTOR YITW"/>
    <property type="match status" value="1"/>
</dbReference>
<dbReference type="InterPro" id="IPR002744">
    <property type="entry name" value="MIP18-like"/>
</dbReference>
<evidence type="ECO:0000313" key="3">
    <source>
        <dbReference type="Proteomes" id="UP000554837"/>
    </source>
</evidence>
<dbReference type="AlphaFoldDB" id="A0A840S5N3"/>
<dbReference type="InterPro" id="IPR052339">
    <property type="entry name" value="Fe-S_Maturation_MIP18"/>
</dbReference>
<reference evidence="2 3" key="1">
    <citation type="submission" date="2020-08" db="EMBL/GenBank/DDBJ databases">
        <title>Genomic Encyclopedia of Type Strains, Phase IV (KMG-IV): sequencing the most valuable type-strain genomes for metagenomic binning, comparative biology and taxonomic classification.</title>
        <authorList>
            <person name="Goeker M."/>
        </authorList>
    </citation>
    <scope>NUCLEOTIDE SEQUENCE [LARGE SCALE GENOMIC DNA]</scope>
    <source>
        <strain evidence="2 3">DSM 23958</strain>
    </source>
</reference>
<dbReference type="Gene3D" id="3.30.300.130">
    <property type="entry name" value="Fe-S cluster assembly (FSCA)"/>
    <property type="match status" value="1"/>
</dbReference>
<dbReference type="InterPro" id="IPR034904">
    <property type="entry name" value="FSCA_dom_sf"/>
</dbReference>
<dbReference type="RefSeq" id="WP_138854963.1">
    <property type="nucleotide sequence ID" value="NZ_CP040709.1"/>
</dbReference>
<accession>A0A840S5N3</accession>